<sequence>MHKSIAQVSLLVADYDEALAFYIQKLGFTLLGDTPIDEGKRWVTIGPGDSNGCSLLLVKAASKQEKEAVGKQSGGRVFLFLHTDNFWEDYKRMQKSGVTFIEAPREEAYGTVVVFKDLYGNLWDLIQPA</sequence>
<proteinExistence type="predicted"/>
<dbReference type="InterPro" id="IPR004360">
    <property type="entry name" value="Glyas_Fos-R_dOase_dom"/>
</dbReference>
<evidence type="ECO:0000313" key="2">
    <source>
        <dbReference type="EMBL" id="SHJ69435.1"/>
    </source>
</evidence>
<keyword evidence="2" id="KW-0560">Oxidoreductase</keyword>
<dbReference type="PANTHER" id="PTHR36437:SF2">
    <property type="entry name" value="GLYOXALASE_BLEOMYCIN RESISTANCE PROTEIN_DIOXYGENASE"/>
    <property type="match status" value="1"/>
</dbReference>
<dbReference type="EMBL" id="FQYU01000007">
    <property type="protein sequence ID" value="SHJ69435.1"/>
    <property type="molecule type" value="Genomic_DNA"/>
</dbReference>
<keyword evidence="2" id="KW-0223">Dioxygenase</keyword>
<organism evidence="2 3">
    <name type="scientific">Pseudozobellia thermophila</name>
    <dbReference type="NCBI Taxonomy" id="192903"/>
    <lineage>
        <taxon>Bacteria</taxon>
        <taxon>Pseudomonadati</taxon>
        <taxon>Bacteroidota</taxon>
        <taxon>Flavobacteriia</taxon>
        <taxon>Flavobacteriales</taxon>
        <taxon>Flavobacteriaceae</taxon>
        <taxon>Pseudozobellia</taxon>
    </lineage>
</organism>
<dbReference type="OrthoDB" id="9794917at2"/>
<dbReference type="SUPFAM" id="SSF54593">
    <property type="entry name" value="Glyoxalase/Bleomycin resistance protein/Dihydroxybiphenyl dioxygenase"/>
    <property type="match status" value="1"/>
</dbReference>
<reference evidence="3" key="1">
    <citation type="submission" date="2016-11" db="EMBL/GenBank/DDBJ databases">
        <authorList>
            <person name="Varghese N."/>
            <person name="Submissions S."/>
        </authorList>
    </citation>
    <scope>NUCLEOTIDE SEQUENCE [LARGE SCALE GENOMIC DNA]</scope>
    <source>
        <strain evidence="3">DSM 19858</strain>
    </source>
</reference>
<dbReference type="RefSeq" id="WP_072994874.1">
    <property type="nucleotide sequence ID" value="NZ_FQYU01000007.1"/>
</dbReference>
<dbReference type="CDD" id="cd07263">
    <property type="entry name" value="VOC_like"/>
    <property type="match status" value="1"/>
</dbReference>
<dbReference type="Pfam" id="PF00903">
    <property type="entry name" value="Glyoxalase"/>
    <property type="match status" value="1"/>
</dbReference>
<dbReference type="PANTHER" id="PTHR36437">
    <property type="entry name" value="GLYOXALASE/BLEOMYCIN RESISTANCE PROTEIN/DIOXYGENASE"/>
    <property type="match status" value="1"/>
</dbReference>
<dbReference type="STRING" id="192903.SAMN04488513_107126"/>
<accession>A0A1M6LEB7</accession>
<dbReference type="InterPro" id="IPR037523">
    <property type="entry name" value="VOC_core"/>
</dbReference>
<dbReference type="Gene3D" id="3.10.180.10">
    <property type="entry name" value="2,3-Dihydroxybiphenyl 1,2-Dioxygenase, domain 1"/>
    <property type="match status" value="1"/>
</dbReference>
<name>A0A1M6LEB7_9FLAO</name>
<dbReference type="InterPro" id="IPR029068">
    <property type="entry name" value="Glyas_Bleomycin-R_OHBP_Dase"/>
</dbReference>
<gene>
    <name evidence="2" type="ORF">SAMN04488513_107126</name>
</gene>
<dbReference type="AlphaFoldDB" id="A0A1M6LEB7"/>
<keyword evidence="3" id="KW-1185">Reference proteome</keyword>
<evidence type="ECO:0000313" key="3">
    <source>
        <dbReference type="Proteomes" id="UP000184543"/>
    </source>
</evidence>
<protein>
    <submittedName>
        <fullName evidence="2">Catechol 2,3-dioxygenase</fullName>
    </submittedName>
</protein>
<dbReference type="GO" id="GO:0051213">
    <property type="term" value="F:dioxygenase activity"/>
    <property type="evidence" value="ECO:0007669"/>
    <property type="project" value="UniProtKB-KW"/>
</dbReference>
<dbReference type="PROSITE" id="PS51819">
    <property type="entry name" value="VOC"/>
    <property type="match status" value="1"/>
</dbReference>
<evidence type="ECO:0000259" key="1">
    <source>
        <dbReference type="PROSITE" id="PS51819"/>
    </source>
</evidence>
<feature type="domain" description="VOC" evidence="1">
    <location>
        <begin position="4"/>
        <end position="128"/>
    </location>
</feature>
<dbReference type="Proteomes" id="UP000184543">
    <property type="component" value="Unassembled WGS sequence"/>
</dbReference>